<evidence type="ECO:0000313" key="2">
    <source>
        <dbReference type="EMBL" id="KAH9380716.1"/>
    </source>
</evidence>
<reference evidence="2 3" key="1">
    <citation type="journal article" date="2020" name="Cell">
        <title>Large-Scale Comparative Analyses of Tick Genomes Elucidate Their Genetic Diversity and Vector Capacities.</title>
        <authorList>
            <consortium name="Tick Genome and Microbiome Consortium (TIGMIC)"/>
            <person name="Jia N."/>
            <person name="Wang J."/>
            <person name="Shi W."/>
            <person name="Du L."/>
            <person name="Sun Y."/>
            <person name="Zhan W."/>
            <person name="Jiang J.F."/>
            <person name="Wang Q."/>
            <person name="Zhang B."/>
            <person name="Ji P."/>
            <person name="Bell-Sakyi L."/>
            <person name="Cui X.M."/>
            <person name="Yuan T.T."/>
            <person name="Jiang B.G."/>
            <person name="Yang W.F."/>
            <person name="Lam T.T."/>
            <person name="Chang Q.C."/>
            <person name="Ding S.J."/>
            <person name="Wang X.J."/>
            <person name="Zhu J.G."/>
            <person name="Ruan X.D."/>
            <person name="Zhao L."/>
            <person name="Wei J.T."/>
            <person name="Ye R.Z."/>
            <person name="Que T.C."/>
            <person name="Du C.H."/>
            <person name="Zhou Y.H."/>
            <person name="Cheng J.X."/>
            <person name="Dai P.F."/>
            <person name="Guo W.B."/>
            <person name="Han X.H."/>
            <person name="Huang E.J."/>
            <person name="Li L.F."/>
            <person name="Wei W."/>
            <person name="Gao Y.C."/>
            <person name="Liu J.Z."/>
            <person name="Shao H.Z."/>
            <person name="Wang X."/>
            <person name="Wang C.C."/>
            <person name="Yang T.C."/>
            <person name="Huo Q.B."/>
            <person name="Li W."/>
            <person name="Chen H.Y."/>
            <person name="Chen S.E."/>
            <person name="Zhou L.G."/>
            <person name="Ni X.B."/>
            <person name="Tian J.H."/>
            <person name="Sheng Y."/>
            <person name="Liu T."/>
            <person name="Pan Y.S."/>
            <person name="Xia L.Y."/>
            <person name="Li J."/>
            <person name="Zhao F."/>
            <person name="Cao W.C."/>
        </authorList>
    </citation>
    <scope>NUCLEOTIDE SEQUENCE [LARGE SCALE GENOMIC DNA]</scope>
    <source>
        <strain evidence="2">HaeL-2018</strain>
    </source>
</reference>
<dbReference type="OMA" id="NANKFLH"/>
<dbReference type="VEuPathDB" id="VectorBase:HLOH_061193"/>
<gene>
    <name evidence="2" type="ORF">HPB48_001510</name>
</gene>
<evidence type="ECO:0000313" key="3">
    <source>
        <dbReference type="Proteomes" id="UP000821853"/>
    </source>
</evidence>
<dbReference type="Proteomes" id="UP000821853">
    <property type="component" value="Chromosome 8"/>
</dbReference>
<accession>A0A9J6H1X5</accession>
<evidence type="ECO:0008006" key="4">
    <source>
        <dbReference type="Google" id="ProtNLM"/>
    </source>
</evidence>
<feature type="region of interest" description="Disordered" evidence="1">
    <location>
        <begin position="1"/>
        <end position="20"/>
    </location>
</feature>
<evidence type="ECO:0000256" key="1">
    <source>
        <dbReference type="SAM" id="MobiDB-lite"/>
    </source>
</evidence>
<organism evidence="2 3">
    <name type="scientific">Haemaphysalis longicornis</name>
    <name type="common">Bush tick</name>
    <dbReference type="NCBI Taxonomy" id="44386"/>
    <lineage>
        <taxon>Eukaryota</taxon>
        <taxon>Metazoa</taxon>
        <taxon>Ecdysozoa</taxon>
        <taxon>Arthropoda</taxon>
        <taxon>Chelicerata</taxon>
        <taxon>Arachnida</taxon>
        <taxon>Acari</taxon>
        <taxon>Parasitiformes</taxon>
        <taxon>Ixodida</taxon>
        <taxon>Ixodoidea</taxon>
        <taxon>Ixodidae</taxon>
        <taxon>Haemaphysalinae</taxon>
        <taxon>Haemaphysalis</taxon>
    </lineage>
</organism>
<dbReference type="InterPro" id="IPR029058">
    <property type="entry name" value="AB_hydrolase_fold"/>
</dbReference>
<dbReference type="Gene3D" id="3.40.50.1820">
    <property type="entry name" value="alpha/beta hydrolase"/>
    <property type="match status" value="1"/>
</dbReference>
<dbReference type="AlphaFoldDB" id="A0A9J6H1X5"/>
<dbReference type="OrthoDB" id="6482665at2759"/>
<dbReference type="EMBL" id="JABSTR010000010">
    <property type="protein sequence ID" value="KAH9380716.1"/>
    <property type="molecule type" value="Genomic_DNA"/>
</dbReference>
<comment type="caution">
    <text evidence="2">The sequence shown here is derived from an EMBL/GenBank/DDBJ whole genome shotgun (WGS) entry which is preliminary data.</text>
</comment>
<dbReference type="PANTHER" id="PTHR11005">
    <property type="entry name" value="LYSOSOMAL ACID LIPASE-RELATED"/>
    <property type="match status" value="1"/>
</dbReference>
<proteinExistence type="predicted"/>
<name>A0A9J6H1X5_HAELO</name>
<protein>
    <recommendedName>
        <fullName evidence="4">Lipase</fullName>
    </recommendedName>
</protein>
<keyword evidence="3" id="KW-1185">Reference proteome</keyword>
<sequence length="98" mass="11334">MYDHGRVGNRHRYGQSTPPPYPVERITARVAVFYSEGDQLAVARDEEDLIARLGDAVVFHRKVPQKTFRHMDFSLGYRANDFLHNVAIDLVRKYATRS</sequence>